<sequence length="416" mass="46068">MSIESSSSSISPEDSFNRLTVQVRSPSLSETLTVHITRSATVNALKREITLCHPAQPNQEDQRIIYAGRLLHDDQTLAQILQKSDTMTMPTFHLVVKPLKATEPSATATKTQPLSFPTASAPSQTIPTTEPPSMSSGPEHREMPQQQHSQYGQFSSATGINPHIPTDPAPLPGGYQLVAINGQYYLAPVLVPSDTPILTQRHHQQHQQQQQQRYEPQQPQQPQRAQAGRPLANPVRIQPMRNATSIWLALKLIFVLFIVCQDASIERILISHVVAVVFFLYQTGRLRFAIHRVHVNDQPQPPQPPQQPAQQRPAQPGQPDRPREPHHQPEQQQQPPSVTTPPSSSTPAPAPAAGSPQEQQGQEQPAPAPAPRPATLIETVRRGTYTFFASLWPNYGQDPRIAQAIENGQQEAWEGL</sequence>
<evidence type="ECO:0000313" key="8">
    <source>
        <dbReference type="Proteomes" id="UP000242180"/>
    </source>
</evidence>
<dbReference type="OMA" id="FHAQARP"/>
<evidence type="ECO:0000256" key="2">
    <source>
        <dbReference type="ARBA" id="ARBA00022692"/>
    </source>
</evidence>
<accession>A0A1X2HFF4</accession>
<feature type="compositionally biased region" description="Polar residues" evidence="5">
    <location>
        <begin position="104"/>
        <end position="136"/>
    </location>
</feature>
<dbReference type="SUPFAM" id="SSF54236">
    <property type="entry name" value="Ubiquitin-like"/>
    <property type="match status" value="1"/>
</dbReference>
<evidence type="ECO:0000259" key="6">
    <source>
        <dbReference type="PROSITE" id="PS50053"/>
    </source>
</evidence>
<keyword evidence="3" id="KW-1133">Transmembrane helix</keyword>
<comment type="subcellular location">
    <subcellularLocation>
        <location evidence="1">Membrane</location>
    </subcellularLocation>
</comment>
<dbReference type="SMART" id="SM00213">
    <property type="entry name" value="UBQ"/>
    <property type="match status" value="1"/>
</dbReference>
<reference evidence="7 8" key="1">
    <citation type="submission" date="2016-07" db="EMBL/GenBank/DDBJ databases">
        <title>Pervasive Adenine N6-methylation of Active Genes in Fungi.</title>
        <authorList>
            <consortium name="DOE Joint Genome Institute"/>
            <person name="Mondo S.J."/>
            <person name="Dannebaum R.O."/>
            <person name="Kuo R.C."/>
            <person name="Labutti K."/>
            <person name="Haridas S."/>
            <person name="Kuo A."/>
            <person name="Salamov A."/>
            <person name="Ahrendt S.R."/>
            <person name="Lipzen A."/>
            <person name="Sullivan W."/>
            <person name="Andreopoulos W.B."/>
            <person name="Clum A."/>
            <person name="Lindquist E."/>
            <person name="Daum C."/>
            <person name="Ramamoorthy G.K."/>
            <person name="Gryganskyi A."/>
            <person name="Culley D."/>
            <person name="Magnuson J.K."/>
            <person name="James T.Y."/>
            <person name="O'Malley M.A."/>
            <person name="Stajich J.E."/>
            <person name="Spatafora J.W."/>
            <person name="Visel A."/>
            <person name="Grigoriev I.V."/>
        </authorList>
    </citation>
    <scope>NUCLEOTIDE SEQUENCE [LARGE SCALE GENOMIC DNA]</scope>
    <source>
        <strain evidence="7 8">NRRL 2496</strain>
    </source>
</reference>
<feature type="compositionally biased region" description="Low complexity" evidence="5">
    <location>
        <begin position="206"/>
        <end position="226"/>
    </location>
</feature>
<dbReference type="GO" id="GO:0016020">
    <property type="term" value="C:membrane"/>
    <property type="evidence" value="ECO:0007669"/>
    <property type="project" value="UniProtKB-SubCell"/>
</dbReference>
<comment type="caution">
    <text evidence="7">The sequence shown here is derived from an EMBL/GenBank/DDBJ whole genome shotgun (WGS) entry which is preliminary data.</text>
</comment>
<feature type="compositionally biased region" description="Low complexity" evidence="5">
    <location>
        <begin position="308"/>
        <end position="318"/>
    </location>
</feature>
<evidence type="ECO:0000256" key="5">
    <source>
        <dbReference type="SAM" id="MobiDB-lite"/>
    </source>
</evidence>
<dbReference type="PANTHER" id="PTHR12943">
    <property type="entry name" value="HOMOCYSTEINE-RESPONSIVE ENDOPLASMIC RETICULUM-RESIDENT UNIQUITIN-LIKE DOMAIN HERPUD PROTEIN FAMILY MEMBER"/>
    <property type="match status" value="1"/>
</dbReference>
<dbReference type="OrthoDB" id="21589at2759"/>
<feature type="compositionally biased region" description="Basic and acidic residues" evidence="5">
    <location>
        <begin position="320"/>
        <end position="329"/>
    </location>
</feature>
<proteinExistence type="predicted"/>
<dbReference type="PROSITE" id="PS50053">
    <property type="entry name" value="UBIQUITIN_2"/>
    <property type="match status" value="1"/>
</dbReference>
<dbReference type="InParanoid" id="A0A1X2HFF4"/>
<dbReference type="EMBL" id="MCGN01000004">
    <property type="protein sequence ID" value="ORY97632.1"/>
    <property type="molecule type" value="Genomic_DNA"/>
</dbReference>
<evidence type="ECO:0000313" key="7">
    <source>
        <dbReference type="EMBL" id="ORY97632.1"/>
    </source>
</evidence>
<name>A0A1X2HFF4_SYNRA</name>
<feature type="region of interest" description="Disordered" evidence="5">
    <location>
        <begin position="296"/>
        <end position="377"/>
    </location>
</feature>
<organism evidence="7 8">
    <name type="scientific">Syncephalastrum racemosum</name>
    <name type="common">Filamentous fungus</name>
    <dbReference type="NCBI Taxonomy" id="13706"/>
    <lineage>
        <taxon>Eukaryota</taxon>
        <taxon>Fungi</taxon>
        <taxon>Fungi incertae sedis</taxon>
        <taxon>Mucoromycota</taxon>
        <taxon>Mucoromycotina</taxon>
        <taxon>Mucoromycetes</taxon>
        <taxon>Mucorales</taxon>
        <taxon>Syncephalastraceae</taxon>
        <taxon>Syncephalastrum</taxon>
    </lineage>
</organism>
<dbReference type="PANTHER" id="PTHR12943:SF27">
    <property type="entry name" value="HOMOCYSTEINE-INDUCED ENDOPLASMIC RETICULUM PROTEIN, ISOFORM A"/>
    <property type="match status" value="1"/>
</dbReference>
<dbReference type="GO" id="GO:0030968">
    <property type="term" value="P:endoplasmic reticulum unfolded protein response"/>
    <property type="evidence" value="ECO:0007669"/>
    <property type="project" value="TreeGrafter"/>
</dbReference>
<feature type="compositionally biased region" description="Polar residues" evidence="5">
    <location>
        <begin position="144"/>
        <end position="159"/>
    </location>
</feature>
<dbReference type="Pfam" id="PF00240">
    <property type="entry name" value="ubiquitin"/>
    <property type="match status" value="1"/>
</dbReference>
<feature type="compositionally biased region" description="Low complexity" evidence="5">
    <location>
        <begin position="330"/>
        <end position="365"/>
    </location>
</feature>
<dbReference type="STRING" id="13706.A0A1X2HFF4"/>
<feature type="region of interest" description="Disordered" evidence="5">
    <location>
        <begin position="104"/>
        <end position="168"/>
    </location>
</feature>
<keyword evidence="8" id="KW-1185">Reference proteome</keyword>
<dbReference type="AlphaFoldDB" id="A0A1X2HFF4"/>
<keyword evidence="4" id="KW-0472">Membrane</keyword>
<dbReference type="InterPro" id="IPR039751">
    <property type="entry name" value="HERPUD1/2"/>
</dbReference>
<gene>
    <name evidence="7" type="ORF">BCR43DRAFT_490090</name>
</gene>
<protein>
    <recommendedName>
        <fullName evidence="6">Ubiquitin-like domain-containing protein</fullName>
    </recommendedName>
</protein>
<dbReference type="InterPro" id="IPR029071">
    <property type="entry name" value="Ubiquitin-like_domsf"/>
</dbReference>
<dbReference type="Gene3D" id="3.10.20.90">
    <property type="entry name" value="Phosphatidylinositol 3-kinase Catalytic Subunit, Chain A, domain 1"/>
    <property type="match status" value="1"/>
</dbReference>
<feature type="domain" description="Ubiquitin-like" evidence="6">
    <location>
        <begin position="19"/>
        <end position="79"/>
    </location>
</feature>
<feature type="region of interest" description="Disordered" evidence="5">
    <location>
        <begin position="199"/>
        <end position="231"/>
    </location>
</feature>
<evidence type="ECO:0000256" key="1">
    <source>
        <dbReference type="ARBA" id="ARBA00004370"/>
    </source>
</evidence>
<evidence type="ECO:0000256" key="4">
    <source>
        <dbReference type="ARBA" id="ARBA00023136"/>
    </source>
</evidence>
<keyword evidence="2" id="KW-0812">Transmembrane</keyword>
<dbReference type="InterPro" id="IPR000626">
    <property type="entry name" value="Ubiquitin-like_dom"/>
</dbReference>
<dbReference type="Proteomes" id="UP000242180">
    <property type="component" value="Unassembled WGS sequence"/>
</dbReference>
<evidence type="ECO:0000256" key="3">
    <source>
        <dbReference type="ARBA" id="ARBA00022989"/>
    </source>
</evidence>